<dbReference type="AlphaFoldDB" id="A0A809QYT8"/>
<evidence type="ECO:0000313" key="1">
    <source>
        <dbReference type="EMBL" id="BBO19698.1"/>
    </source>
</evidence>
<dbReference type="KEGG" id="ddz:DSYM_03970"/>
<dbReference type="InterPro" id="IPR018841">
    <property type="entry name" value="DUF2442"/>
</dbReference>
<dbReference type="Pfam" id="PF10387">
    <property type="entry name" value="DUF2442"/>
    <property type="match status" value="1"/>
</dbReference>
<sequence length="89" mass="10130">MSSTTLGGITSAAEVTNISGHGLWVLVDDEELFIPFAEFPWFREAPVGKLLHVERPQPHHLYWPELDIDLHVDSVRHPERFPLMSRPGC</sequence>
<evidence type="ECO:0008006" key="3">
    <source>
        <dbReference type="Google" id="ProtNLM"/>
    </source>
</evidence>
<reference evidence="1" key="1">
    <citation type="journal article" name="DNA Res.">
        <title>The physiological potential of anammox bacteria as revealed by their core genome structure.</title>
        <authorList>
            <person name="Okubo T."/>
            <person name="Toyoda A."/>
            <person name="Fukuhara K."/>
            <person name="Uchiyama I."/>
            <person name="Harigaya Y."/>
            <person name="Kuroiwa M."/>
            <person name="Suzuki T."/>
            <person name="Murakami Y."/>
            <person name="Suwa Y."/>
            <person name="Takami H."/>
        </authorList>
    </citation>
    <scope>NUCLEOTIDE SEQUENCE</scope>
    <source>
        <strain evidence="1">317325-3</strain>
    </source>
</reference>
<organism evidence="1 2">
    <name type="scientific">Candidatus Desulfobacillus denitrificans</name>
    <dbReference type="NCBI Taxonomy" id="2608985"/>
    <lineage>
        <taxon>Bacteria</taxon>
        <taxon>Pseudomonadati</taxon>
        <taxon>Pseudomonadota</taxon>
        <taxon>Betaproteobacteria</taxon>
        <taxon>Candidatus Desulfobacillus</taxon>
    </lineage>
</organism>
<evidence type="ECO:0000313" key="2">
    <source>
        <dbReference type="Proteomes" id="UP000662914"/>
    </source>
</evidence>
<accession>A0A809QYT8</accession>
<dbReference type="EMBL" id="AP021857">
    <property type="protein sequence ID" value="BBO19698.1"/>
    <property type="molecule type" value="Genomic_DNA"/>
</dbReference>
<protein>
    <recommendedName>
        <fullName evidence="3">DUF2442 domain-containing protein</fullName>
    </recommendedName>
</protein>
<name>A0A809QYT8_9PROT</name>
<gene>
    <name evidence="1" type="ORF">DSYM_03970</name>
</gene>
<proteinExistence type="predicted"/>
<dbReference type="Proteomes" id="UP000662914">
    <property type="component" value="Chromosome"/>
</dbReference>